<dbReference type="PROSITE" id="PS50122">
    <property type="entry name" value="CHEB"/>
    <property type="match status" value="1"/>
</dbReference>
<keyword evidence="7" id="KW-0175">Coiled coil</keyword>
<name>A0A6F8PKV6_9GAMM</name>
<evidence type="ECO:0000256" key="5">
    <source>
        <dbReference type="ARBA" id="ARBA00022691"/>
    </source>
</evidence>
<dbReference type="GO" id="GO:0006935">
    <property type="term" value="P:chemotaxis"/>
    <property type="evidence" value="ECO:0007669"/>
    <property type="project" value="UniProtKB-UniRule"/>
</dbReference>
<dbReference type="Pfam" id="PF03705">
    <property type="entry name" value="CheR_N"/>
    <property type="match status" value="1"/>
</dbReference>
<feature type="domain" description="PAS" evidence="9">
    <location>
        <begin position="853"/>
        <end position="912"/>
    </location>
</feature>
<feature type="domain" description="CheR-type methyltransferase" evidence="11">
    <location>
        <begin position="203"/>
        <end position="469"/>
    </location>
</feature>
<evidence type="ECO:0000313" key="13">
    <source>
        <dbReference type="Proteomes" id="UP000501466"/>
    </source>
</evidence>
<dbReference type="InterPro" id="IPR036804">
    <property type="entry name" value="CheR_N_sf"/>
</dbReference>
<dbReference type="InterPro" id="IPR013767">
    <property type="entry name" value="PAS_fold"/>
</dbReference>
<feature type="active site" evidence="6">
    <location>
        <position position="12"/>
    </location>
</feature>
<evidence type="ECO:0000256" key="1">
    <source>
        <dbReference type="ARBA" id="ARBA00001541"/>
    </source>
</evidence>
<dbReference type="RefSeq" id="WP_243831472.1">
    <property type="nucleotide sequence ID" value="NZ_AP021888.1"/>
</dbReference>
<dbReference type="Gene3D" id="1.10.155.10">
    <property type="entry name" value="Chemotaxis receptor methyltransferase CheR, N-terminal domain"/>
    <property type="match status" value="1"/>
</dbReference>
<dbReference type="InterPro" id="IPR022642">
    <property type="entry name" value="CheR_C"/>
</dbReference>
<feature type="coiled-coil region" evidence="7">
    <location>
        <begin position="656"/>
        <end position="736"/>
    </location>
</feature>
<dbReference type="Pfam" id="PF00989">
    <property type="entry name" value="PAS"/>
    <property type="match status" value="1"/>
</dbReference>
<dbReference type="InterPro" id="IPR000014">
    <property type="entry name" value="PAS"/>
</dbReference>
<evidence type="ECO:0000256" key="8">
    <source>
        <dbReference type="SAM" id="MobiDB-lite"/>
    </source>
</evidence>
<comment type="catalytic activity">
    <reaction evidence="1">
        <text>L-glutamyl-[protein] + S-adenosyl-L-methionine = [protein]-L-glutamate 5-O-methyl ester + S-adenosyl-L-homocysteine</text>
        <dbReference type="Rhea" id="RHEA:24452"/>
        <dbReference type="Rhea" id="RHEA-COMP:10208"/>
        <dbReference type="Rhea" id="RHEA-COMP:10311"/>
        <dbReference type="ChEBI" id="CHEBI:29973"/>
        <dbReference type="ChEBI" id="CHEBI:57856"/>
        <dbReference type="ChEBI" id="CHEBI:59789"/>
        <dbReference type="ChEBI" id="CHEBI:82795"/>
        <dbReference type="EC" id="2.1.1.80"/>
    </reaction>
</comment>
<dbReference type="CDD" id="cd16434">
    <property type="entry name" value="CheB-CheR_fusion"/>
    <property type="match status" value="1"/>
</dbReference>
<dbReference type="GO" id="GO:0032259">
    <property type="term" value="P:methylation"/>
    <property type="evidence" value="ECO:0007669"/>
    <property type="project" value="UniProtKB-KW"/>
</dbReference>
<dbReference type="EC" id="2.1.1.80" evidence="2"/>
<keyword evidence="5" id="KW-0949">S-adenosyl-L-methionine</keyword>
<dbReference type="Gene3D" id="3.40.50.150">
    <property type="entry name" value="Vaccinia Virus protein VP39"/>
    <property type="match status" value="1"/>
</dbReference>
<gene>
    <name evidence="12" type="ORF">THMIRHAT_03760</name>
</gene>
<evidence type="ECO:0000259" key="10">
    <source>
        <dbReference type="PROSITE" id="PS50122"/>
    </source>
</evidence>
<dbReference type="InterPro" id="IPR035965">
    <property type="entry name" value="PAS-like_dom_sf"/>
</dbReference>
<dbReference type="Pfam" id="PF01339">
    <property type="entry name" value="CheB_methylest"/>
    <property type="match status" value="1"/>
</dbReference>
<dbReference type="InterPro" id="IPR035909">
    <property type="entry name" value="CheB_C"/>
</dbReference>
<dbReference type="PROSITE" id="PS50112">
    <property type="entry name" value="PAS"/>
    <property type="match status" value="1"/>
</dbReference>
<evidence type="ECO:0000256" key="4">
    <source>
        <dbReference type="ARBA" id="ARBA00022679"/>
    </source>
</evidence>
<dbReference type="PANTHER" id="PTHR24422">
    <property type="entry name" value="CHEMOTAXIS PROTEIN METHYLTRANSFERASE"/>
    <property type="match status" value="1"/>
</dbReference>
<dbReference type="CDD" id="cd00130">
    <property type="entry name" value="PAS"/>
    <property type="match status" value="1"/>
</dbReference>
<evidence type="ECO:0000256" key="7">
    <source>
        <dbReference type="SAM" id="Coils"/>
    </source>
</evidence>
<keyword evidence="6" id="KW-0378">Hydrolase</keyword>
<proteinExistence type="predicted"/>
<keyword evidence="4" id="KW-0808">Transferase</keyword>
<dbReference type="InterPro" id="IPR050903">
    <property type="entry name" value="Bact_Chemotaxis_MeTrfase"/>
</dbReference>
<feature type="active site" evidence="6">
    <location>
        <position position="133"/>
    </location>
</feature>
<evidence type="ECO:0000256" key="6">
    <source>
        <dbReference type="PROSITE-ProRule" id="PRU00050"/>
    </source>
</evidence>
<dbReference type="Gene3D" id="3.40.50.180">
    <property type="entry name" value="Methylesterase CheB, C-terminal domain"/>
    <property type="match status" value="1"/>
</dbReference>
<dbReference type="PROSITE" id="PS50123">
    <property type="entry name" value="CHER"/>
    <property type="match status" value="1"/>
</dbReference>
<evidence type="ECO:0000313" key="12">
    <source>
        <dbReference type="EMBL" id="BBP42630.1"/>
    </source>
</evidence>
<dbReference type="SUPFAM" id="SSF52738">
    <property type="entry name" value="Methylesterase CheB, C-terminal domain"/>
    <property type="match status" value="1"/>
</dbReference>
<dbReference type="GO" id="GO:0005737">
    <property type="term" value="C:cytoplasm"/>
    <property type="evidence" value="ECO:0007669"/>
    <property type="project" value="InterPro"/>
</dbReference>
<feature type="active site" evidence="6">
    <location>
        <position position="41"/>
    </location>
</feature>
<organism evidence="12 13">
    <name type="scientific">Thiosulfativibrio zosterae</name>
    <dbReference type="NCBI Taxonomy" id="2675053"/>
    <lineage>
        <taxon>Bacteria</taxon>
        <taxon>Pseudomonadati</taxon>
        <taxon>Pseudomonadota</taxon>
        <taxon>Gammaproteobacteria</taxon>
        <taxon>Thiotrichales</taxon>
        <taxon>Piscirickettsiaceae</taxon>
        <taxon>Thiosulfativibrio</taxon>
    </lineage>
</organism>
<keyword evidence="13" id="KW-1185">Reference proteome</keyword>
<dbReference type="GO" id="GO:0008983">
    <property type="term" value="F:protein-glutamate O-methyltransferase activity"/>
    <property type="evidence" value="ECO:0007669"/>
    <property type="project" value="UniProtKB-EC"/>
</dbReference>
<dbReference type="SUPFAM" id="SSF47757">
    <property type="entry name" value="Chemotaxis receptor methyltransferase CheR, N-terminal domain"/>
    <property type="match status" value="1"/>
</dbReference>
<dbReference type="InterPro" id="IPR000673">
    <property type="entry name" value="Sig_transdc_resp-reg_Me-estase"/>
</dbReference>
<dbReference type="EMBL" id="AP021888">
    <property type="protein sequence ID" value="BBP42630.1"/>
    <property type="molecule type" value="Genomic_DNA"/>
</dbReference>
<feature type="domain" description="CheB-type methylesterase" evidence="10">
    <location>
        <begin position="1"/>
        <end position="191"/>
    </location>
</feature>
<evidence type="ECO:0000256" key="2">
    <source>
        <dbReference type="ARBA" id="ARBA00012534"/>
    </source>
</evidence>
<sequence>MNNFPIVGIGASAGGLAAFETFFSGLPAGSKPDVAFVLIQHLSPEHNSILSELIRHYTHLPVFEVTNGIQVKPNCVYVIPPNHEMTLDHDTLKLKPYNSPNVHPLLIDIFFQSLAKTQAAQAIGVILSGTGNDGVQGLMAIKQQEGIVFTQDLNNLAFEGMPKNAAATGLVDFVLPAQQIIPQIMELTQNHTTGQNLVAPEDTERLLKPLFDLILSQTGHDFSEYKPSSILRRVERRMAIKNIKSIKLYLHHLKQNPKEVETLYLSLLIGVTRFFRDADAYEALKPLLKTQLFQKKLPQDTLRFWVSACSTGEEVYSIAILIQEILAETKQNLSVQIFATDLDSRAIIQARTGLYPRSITEEVSPQRLQDFFFLDPEGNGYRIQKKIRDMVVFSEHDIIKDPPFSKLDFISCRNLLIYMTESLQQKLLNTLHYALNKDGILFLGSSEAIGNLDYLFDTPDAKAKIFQKKLQTHKHPTPLLSKAAHPMKSNNPSLPSQNPKESTQPKLPLRELTEQTLLKNIAPSAALINEQGDILYVHGRLGKYLELPEGLSGPNNILQMAPETLKHDLTLALLQVTQSQTTSVSKGIQVNTKDHTYLLNLTLQPVTDHPLLLEESALYLVILEEHPAAFLSDMPRQTEQNSAIDSPQIGDLKQALQLQERHLTAVNKKLEASNEELKSYNEEMQSMNEELQSTNEELETSKEELQSVNEELSTVNTELQSKVAELSHANNDMNNLLAGTGIGTVFVDHDLHILRFTPAITKVINLISTDIGRPVNHIASNLKNYDQLHQDIQQVLTSLVPIKVEVESFDHVWYLMQIQPYRTLENVIEGAVISFVNINELVMMREALQKSQALANLASVINDARDAIIVQDLKGNILNWNPAAEALYGWTEAEALHMNIQQITPTELLHESLERTQDLSLAKHLTPYETQRKTKSGDNLEIKIISTALINPAGQIYAISTTERALNKKPPVILSATDIKK</sequence>
<feature type="compositionally biased region" description="Polar residues" evidence="8">
    <location>
        <begin position="488"/>
        <end position="505"/>
    </location>
</feature>
<keyword evidence="3" id="KW-0489">Methyltransferase</keyword>
<dbReference type="AlphaFoldDB" id="A0A6F8PKV6"/>
<dbReference type="Proteomes" id="UP000501466">
    <property type="component" value="Chromosome"/>
</dbReference>
<dbReference type="SMART" id="SM00138">
    <property type="entry name" value="MeTrc"/>
    <property type="match status" value="1"/>
</dbReference>
<dbReference type="GO" id="GO:0000156">
    <property type="term" value="F:phosphorelay response regulator activity"/>
    <property type="evidence" value="ECO:0007669"/>
    <property type="project" value="InterPro"/>
</dbReference>
<feature type="region of interest" description="Disordered" evidence="8">
    <location>
        <begin position="480"/>
        <end position="505"/>
    </location>
</feature>
<reference evidence="13" key="1">
    <citation type="submission" date="2019-11" db="EMBL/GenBank/DDBJ databases">
        <title>Isolation and characterization of two novel species in the genus Thiomicrorhabdus.</title>
        <authorList>
            <person name="Mochizuki J."/>
            <person name="Kojima H."/>
            <person name="Fukui M."/>
        </authorList>
    </citation>
    <scope>NUCLEOTIDE SEQUENCE [LARGE SCALE GENOMIC DNA]</scope>
    <source>
        <strain evidence="13">AkT22</strain>
    </source>
</reference>
<dbReference type="PRINTS" id="PR00996">
    <property type="entry name" value="CHERMTFRASE"/>
</dbReference>
<dbReference type="GO" id="GO:0008984">
    <property type="term" value="F:protein-glutamate methylesterase activity"/>
    <property type="evidence" value="ECO:0007669"/>
    <property type="project" value="InterPro"/>
</dbReference>
<dbReference type="GO" id="GO:0006355">
    <property type="term" value="P:regulation of DNA-templated transcription"/>
    <property type="evidence" value="ECO:0007669"/>
    <property type="project" value="InterPro"/>
</dbReference>
<dbReference type="Pfam" id="PF01739">
    <property type="entry name" value="CheR"/>
    <property type="match status" value="1"/>
</dbReference>
<dbReference type="InterPro" id="IPR022641">
    <property type="entry name" value="CheR_N"/>
</dbReference>
<keyword evidence="6" id="KW-0145">Chemotaxis</keyword>
<dbReference type="Pfam" id="PF13596">
    <property type="entry name" value="PAS_10"/>
    <property type="match status" value="1"/>
</dbReference>
<accession>A0A6F8PKV6</accession>
<evidence type="ECO:0000259" key="9">
    <source>
        <dbReference type="PROSITE" id="PS50112"/>
    </source>
</evidence>
<dbReference type="SUPFAM" id="SSF55785">
    <property type="entry name" value="PYP-like sensor domain (PAS domain)"/>
    <property type="match status" value="1"/>
</dbReference>
<dbReference type="SMART" id="SM00091">
    <property type="entry name" value="PAS"/>
    <property type="match status" value="2"/>
</dbReference>
<dbReference type="NCBIfam" id="TIGR00229">
    <property type="entry name" value="sensory_box"/>
    <property type="match status" value="1"/>
</dbReference>
<dbReference type="PANTHER" id="PTHR24422:SF27">
    <property type="entry name" value="PROTEIN-GLUTAMATE O-METHYLTRANSFERASE"/>
    <property type="match status" value="1"/>
</dbReference>
<dbReference type="InterPro" id="IPR000780">
    <property type="entry name" value="CheR_MeTrfase"/>
</dbReference>
<dbReference type="SUPFAM" id="SSF53335">
    <property type="entry name" value="S-adenosyl-L-methionine-dependent methyltransferases"/>
    <property type="match status" value="1"/>
</dbReference>
<dbReference type="Gene3D" id="3.30.450.20">
    <property type="entry name" value="PAS domain"/>
    <property type="match status" value="2"/>
</dbReference>
<dbReference type="KEGG" id="tzo:THMIRHAT_03760"/>
<dbReference type="InterPro" id="IPR029063">
    <property type="entry name" value="SAM-dependent_MTases_sf"/>
</dbReference>
<evidence type="ECO:0000259" key="11">
    <source>
        <dbReference type="PROSITE" id="PS50123"/>
    </source>
</evidence>
<evidence type="ECO:0000256" key="3">
    <source>
        <dbReference type="ARBA" id="ARBA00022603"/>
    </source>
</evidence>
<protein>
    <recommendedName>
        <fullName evidence="2">protein-glutamate O-methyltransferase</fullName>
        <ecNumber evidence="2">2.1.1.80</ecNumber>
    </recommendedName>
</protein>